<evidence type="ECO:0000313" key="3">
    <source>
        <dbReference type="Proteomes" id="UP000007266"/>
    </source>
</evidence>
<reference evidence="2 3" key="2">
    <citation type="journal article" date="2010" name="Nucleic Acids Res.">
        <title>BeetleBase in 2010: revisions to provide comprehensive genomic information for Tribolium castaneum.</title>
        <authorList>
            <person name="Kim H.S."/>
            <person name="Murphy T."/>
            <person name="Xia J."/>
            <person name="Caragea D."/>
            <person name="Park Y."/>
            <person name="Beeman R.W."/>
            <person name="Lorenzen M.D."/>
            <person name="Butcher S."/>
            <person name="Manak J.R."/>
            <person name="Brown S.J."/>
        </authorList>
    </citation>
    <scope>NUCLEOTIDE SEQUENCE [LARGE SCALE GENOMIC DNA]</scope>
    <source>
        <strain evidence="2 3">Georgia GA2</strain>
    </source>
</reference>
<dbReference type="EMBL" id="KQ971398">
    <property type="protein sequence ID" value="EFA11819.1"/>
    <property type="molecule type" value="Genomic_DNA"/>
</dbReference>
<evidence type="ECO:0000313" key="2">
    <source>
        <dbReference type="EMBL" id="EFA11819.1"/>
    </source>
</evidence>
<protein>
    <recommendedName>
        <fullName evidence="1">Transposable element P transposase-like GTP-binding insertion domain-containing protein</fullName>
    </recommendedName>
</protein>
<dbReference type="AlphaFoldDB" id="D7EL20"/>
<gene>
    <name evidence="2" type="primary">GLEAN_16421</name>
    <name evidence="2" type="ORF">TcasGA2_TC016421</name>
</gene>
<organism evidence="2 3">
    <name type="scientific">Tribolium castaneum</name>
    <name type="common">Red flour beetle</name>
    <dbReference type="NCBI Taxonomy" id="7070"/>
    <lineage>
        <taxon>Eukaryota</taxon>
        <taxon>Metazoa</taxon>
        <taxon>Ecdysozoa</taxon>
        <taxon>Arthropoda</taxon>
        <taxon>Hexapoda</taxon>
        <taxon>Insecta</taxon>
        <taxon>Pterygota</taxon>
        <taxon>Neoptera</taxon>
        <taxon>Endopterygota</taxon>
        <taxon>Coleoptera</taxon>
        <taxon>Polyphaga</taxon>
        <taxon>Cucujiformia</taxon>
        <taxon>Tenebrionidae</taxon>
        <taxon>Tenebrionidae incertae sedis</taxon>
        <taxon>Tribolium</taxon>
    </lineage>
</organism>
<keyword evidence="3" id="KW-1185">Reference proteome</keyword>
<sequence>MKVKLAVQVFSTSVADALEYYNKDLRLAQFNESDTTVDFCRIVDQLFDLFNTRNSLSKNMFKKPMTEGRLPFITLEAFNFWKEKTERETKSFYFLKTSTKSTSGKTLYFECHSSNFFDFKSTCKLRAPKISGSIRVDVCPSRIRAEICSATRTVTAKFTSTHVGHDAELRCQPLSETEQKYIVDPIRMGVSYDTIINRASTIAEGQDCSRLNLLTVKDIRYLAEKNGLSGKRHKDDFVRAYMNDKMQHMLTVSSVWTAPTELIRTTLS</sequence>
<dbReference type="Proteomes" id="UP000007266">
    <property type="component" value="Unassembled WGS sequence"/>
</dbReference>
<reference evidence="2 3" key="1">
    <citation type="journal article" date="2008" name="Nature">
        <title>The genome of the model beetle and pest Tribolium castaneum.</title>
        <authorList>
            <consortium name="Tribolium Genome Sequencing Consortium"/>
            <person name="Richards S."/>
            <person name="Gibbs R.A."/>
            <person name="Weinstock G.M."/>
            <person name="Brown S.J."/>
            <person name="Denell R."/>
            <person name="Beeman R.W."/>
            <person name="Gibbs R."/>
            <person name="Beeman R.W."/>
            <person name="Brown S.J."/>
            <person name="Bucher G."/>
            <person name="Friedrich M."/>
            <person name="Grimmelikhuijzen C.J."/>
            <person name="Klingler M."/>
            <person name="Lorenzen M."/>
            <person name="Richards S."/>
            <person name="Roth S."/>
            <person name="Schroder R."/>
            <person name="Tautz D."/>
            <person name="Zdobnov E.M."/>
            <person name="Muzny D."/>
            <person name="Gibbs R.A."/>
            <person name="Weinstock G.M."/>
            <person name="Attaway T."/>
            <person name="Bell S."/>
            <person name="Buhay C.J."/>
            <person name="Chandrabose M.N."/>
            <person name="Chavez D."/>
            <person name="Clerk-Blankenburg K.P."/>
            <person name="Cree A."/>
            <person name="Dao M."/>
            <person name="Davis C."/>
            <person name="Chacko J."/>
            <person name="Dinh H."/>
            <person name="Dugan-Rocha S."/>
            <person name="Fowler G."/>
            <person name="Garner T.T."/>
            <person name="Garnes J."/>
            <person name="Gnirke A."/>
            <person name="Hawes A."/>
            <person name="Hernandez J."/>
            <person name="Hines S."/>
            <person name="Holder M."/>
            <person name="Hume J."/>
            <person name="Jhangiani S.N."/>
            <person name="Joshi V."/>
            <person name="Khan Z.M."/>
            <person name="Jackson L."/>
            <person name="Kovar C."/>
            <person name="Kowis A."/>
            <person name="Lee S."/>
            <person name="Lewis L.R."/>
            <person name="Margolis J."/>
            <person name="Morgan M."/>
            <person name="Nazareth L.V."/>
            <person name="Nguyen N."/>
            <person name="Okwuonu G."/>
            <person name="Parker D."/>
            <person name="Richards S."/>
            <person name="Ruiz S.J."/>
            <person name="Santibanez J."/>
            <person name="Savard J."/>
            <person name="Scherer S.E."/>
            <person name="Schneider B."/>
            <person name="Sodergren E."/>
            <person name="Tautz D."/>
            <person name="Vattahil S."/>
            <person name="Villasana D."/>
            <person name="White C.S."/>
            <person name="Wright R."/>
            <person name="Park Y."/>
            <person name="Beeman R.W."/>
            <person name="Lord J."/>
            <person name="Oppert B."/>
            <person name="Lorenzen M."/>
            <person name="Brown S."/>
            <person name="Wang L."/>
            <person name="Savard J."/>
            <person name="Tautz D."/>
            <person name="Richards S."/>
            <person name="Weinstock G."/>
            <person name="Gibbs R.A."/>
            <person name="Liu Y."/>
            <person name="Worley K."/>
            <person name="Weinstock G."/>
            <person name="Elsik C.G."/>
            <person name="Reese J.T."/>
            <person name="Elhaik E."/>
            <person name="Landan G."/>
            <person name="Graur D."/>
            <person name="Arensburger P."/>
            <person name="Atkinson P."/>
            <person name="Beeman R.W."/>
            <person name="Beidler J."/>
            <person name="Brown S.J."/>
            <person name="Demuth J.P."/>
            <person name="Drury D.W."/>
            <person name="Du Y.Z."/>
            <person name="Fujiwara H."/>
            <person name="Lorenzen M."/>
            <person name="Maselli V."/>
            <person name="Osanai M."/>
            <person name="Park Y."/>
            <person name="Robertson H.M."/>
            <person name="Tu Z."/>
            <person name="Wang J.J."/>
            <person name="Wang S."/>
            <person name="Richards S."/>
            <person name="Song H."/>
            <person name="Zhang L."/>
            <person name="Sodergren E."/>
            <person name="Werner D."/>
            <person name="Stanke M."/>
            <person name="Morgenstern B."/>
            <person name="Solovyev V."/>
            <person name="Kosarev P."/>
            <person name="Brown G."/>
            <person name="Chen H.C."/>
            <person name="Ermolaeva O."/>
            <person name="Hlavina W."/>
            <person name="Kapustin Y."/>
            <person name="Kiryutin B."/>
            <person name="Kitts P."/>
            <person name="Maglott D."/>
            <person name="Pruitt K."/>
            <person name="Sapojnikov V."/>
            <person name="Souvorov A."/>
            <person name="Mackey A.J."/>
            <person name="Waterhouse R.M."/>
            <person name="Wyder S."/>
            <person name="Zdobnov E.M."/>
            <person name="Zdobnov E.M."/>
            <person name="Wyder S."/>
            <person name="Kriventseva E.V."/>
            <person name="Kadowaki T."/>
            <person name="Bork P."/>
            <person name="Aranda M."/>
            <person name="Bao R."/>
            <person name="Beermann A."/>
            <person name="Berns N."/>
            <person name="Bolognesi R."/>
            <person name="Bonneton F."/>
            <person name="Bopp D."/>
            <person name="Brown S.J."/>
            <person name="Bucher G."/>
            <person name="Butts T."/>
            <person name="Chaumot A."/>
            <person name="Denell R.E."/>
            <person name="Ferrier D.E."/>
            <person name="Friedrich M."/>
            <person name="Gordon C.M."/>
            <person name="Jindra M."/>
            <person name="Klingler M."/>
            <person name="Lan Q."/>
            <person name="Lattorff H.M."/>
            <person name="Laudet V."/>
            <person name="von Levetsow C."/>
            <person name="Liu Z."/>
            <person name="Lutz R."/>
            <person name="Lynch J.A."/>
            <person name="da Fonseca R.N."/>
            <person name="Posnien N."/>
            <person name="Reuter R."/>
            <person name="Roth S."/>
            <person name="Savard J."/>
            <person name="Schinko J.B."/>
            <person name="Schmitt C."/>
            <person name="Schoppmeier M."/>
            <person name="Schroder R."/>
            <person name="Shippy T.D."/>
            <person name="Simonnet F."/>
            <person name="Marques-Souza H."/>
            <person name="Tautz D."/>
            <person name="Tomoyasu Y."/>
            <person name="Trauner J."/>
            <person name="Van der Zee M."/>
            <person name="Vervoort M."/>
            <person name="Wittkopp N."/>
            <person name="Wimmer E.A."/>
            <person name="Yang X."/>
            <person name="Jones A.K."/>
            <person name="Sattelle D.B."/>
            <person name="Ebert P.R."/>
            <person name="Nelson D."/>
            <person name="Scott J.G."/>
            <person name="Beeman R.W."/>
            <person name="Muthukrishnan S."/>
            <person name="Kramer K.J."/>
            <person name="Arakane Y."/>
            <person name="Beeman R.W."/>
            <person name="Zhu Q."/>
            <person name="Hogenkamp D."/>
            <person name="Dixit R."/>
            <person name="Oppert B."/>
            <person name="Jiang H."/>
            <person name="Zou Z."/>
            <person name="Marshall J."/>
            <person name="Elpidina E."/>
            <person name="Vinokurov K."/>
            <person name="Oppert C."/>
            <person name="Zou Z."/>
            <person name="Evans J."/>
            <person name="Lu Z."/>
            <person name="Zhao P."/>
            <person name="Sumathipala N."/>
            <person name="Altincicek B."/>
            <person name="Vilcinskas A."/>
            <person name="Williams M."/>
            <person name="Hultmark D."/>
            <person name="Hetru C."/>
            <person name="Jiang H."/>
            <person name="Grimmelikhuijzen C.J."/>
            <person name="Hauser F."/>
            <person name="Cazzamali G."/>
            <person name="Williamson M."/>
            <person name="Park Y."/>
            <person name="Li B."/>
            <person name="Tanaka Y."/>
            <person name="Predel R."/>
            <person name="Neupert S."/>
            <person name="Schachtner J."/>
            <person name="Verleyen P."/>
            <person name="Raible F."/>
            <person name="Bork P."/>
            <person name="Friedrich M."/>
            <person name="Walden K.K."/>
            <person name="Robertson H.M."/>
            <person name="Angeli S."/>
            <person name="Foret S."/>
            <person name="Bucher G."/>
            <person name="Schuetz S."/>
            <person name="Maleszka R."/>
            <person name="Wimmer E.A."/>
            <person name="Beeman R.W."/>
            <person name="Lorenzen M."/>
            <person name="Tomoyasu Y."/>
            <person name="Miller S.C."/>
            <person name="Grossmann D."/>
            <person name="Bucher G."/>
        </authorList>
    </citation>
    <scope>NUCLEOTIDE SEQUENCE [LARGE SCALE GENOMIC DNA]</scope>
    <source>
        <strain evidence="2 3">Georgia GA2</strain>
    </source>
</reference>
<dbReference type="STRING" id="7070.D7EL20"/>
<dbReference type="Pfam" id="PF21788">
    <property type="entry name" value="TNP-like_GBD"/>
    <property type="match status" value="1"/>
</dbReference>
<name>D7EL20_TRICA</name>
<feature type="domain" description="Transposable element P transposase-like GTP-binding insertion" evidence="1">
    <location>
        <begin position="1"/>
        <end position="64"/>
    </location>
</feature>
<accession>D7EL20</accession>
<dbReference type="PhylomeDB" id="D7EL20"/>
<dbReference type="InterPro" id="IPR048366">
    <property type="entry name" value="TNP-like_GBD"/>
</dbReference>
<proteinExistence type="predicted"/>
<dbReference type="InParanoid" id="D7EL20"/>
<dbReference type="PANTHER" id="PTHR33936:SF25">
    <property type="entry name" value="C2H2-TYPE DOMAIN-CONTAINING PROTEIN"/>
    <property type="match status" value="1"/>
</dbReference>
<dbReference type="PANTHER" id="PTHR33936">
    <property type="entry name" value="PROTEIN CBG17840"/>
    <property type="match status" value="1"/>
</dbReference>
<dbReference type="HOGENOM" id="CLU_1039497_0_0_1"/>
<dbReference type="InterPro" id="IPR052797">
    <property type="entry name" value="RegFact_GeneExpr_CellDeath"/>
</dbReference>
<evidence type="ECO:0000259" key="1">
    <source>
        <dbReference type="Pfam" id="PF21788"/>
    </source>
</evidence>